<gene>
    <name evidence="3" type="ORF">PG993_014036</name>
</gene>
<keyword evidence="4" id="KW-1185">Reference proteome</keyword>
<evidence type="ECO:0000256" key="1">
    <source>
        <dbReference type="SAM" id="MobiDB-lite"/>
    </source>
</evidence>
<dbReference type="Proteomes" id="UP001444661">
    <property type="component" value="Unassembled WGS sequence"/>
</dbReference>
<reference evidence="3 4" key="1">
    <citation type="submission" date="2023-01" db="EMBL/GenBank/DDBJ databases">
        <title>Analysis of 21 Apiospora genomes using comparative genomics revels a genus with tremendous synthesis potential of carbohydrate active enzymes and secondary metabolites.</title>
        <authorList>
            <person name="Sorensen T."/>
        </authorList>
    </citation>
    <scope>NUCLEOTIDE SEQUENCE [LARGE SCALE GENOMIC DNA]</scope>
    <source>
        <strain evidence="3 4">CBS 33761</strain>
    </source>
</reference>
<evidence type="ECO:0000313" key="4">
    <source>
        <dbReference type="Proteomes" id="UP001444661"/>
    </source>
</evidence>
<protein>
    <submittedName>
        <fullName evidence="3">HET-domain-containing protein</fullName>
    </submittedName>
</protein>
<dbReference type="InterPro" id="IPR010730">
    <property type="entry name" value="HET"/>
</dbReference>
<name>A0ABR1RRW6_9PEZI</name>
<accession>A0ABR1RRW6</accession>
<evidence type="ECO:0000259" key="2">
    <source>
        <dbReference type="Pfam" id="PF06985"/>
    </source>
</evidence>
<dbReference type="Pfam" id="PF06985">
    <property type="entry name" value="HET"/>
    <property type="match status" value="1"/>
</dbReference>
<dbReference type="PANTHER" id="PTHR33112">
    <property type="entry name" value="DOMAIN PROTEIN, PUTATIVE-RELATED"/>
    <property type="match status" value="1"/>
</dbReference>
<evidence type="ECO:0000313" key="3">
    <source>
        <dbReference type="EMBL" id="KAK8017710.1"/>
    </source>
</evidence>
<sequence length="763" mass="86974">MDTVHQSETPIDSIDREINHESKPRHESRDADTTERLHEHHHQQPPDKAVTEPDGSRASCSVCAILRESVVVAGAGGDGKCRETGLTLDKILEMDCPDHNDIFQRVGKHKNENINISPQDSVITFHHGRAFWPSFRLGLVKKLDIADRPGRYSLTNQWVDMEMVKHWKQQCINEHGHHCANPWMINQTKPTWLIDVRLRCLVSGKESGPYICLSYRWGQRPRYKTHEASLPELQKPGSLDRPDIKDRLAPIISHSIQLVREMNERYLWADTLCIPQDNDEAQVAEMGRMGAIYGSALLTIVALDGDGEHGLPGVPGVEPRVPSQRVFTIAGKTLIEDTINEFYNRAAGTEYGNRAWTFQEYEMSSRKLIFAHNRVHWNCTCGAWDEQCSMEVSASLRFHDSPNYPLPVTVHGLPDLRAYSVILSHYNHREMTYDSDAVRAISGILAVLSRGFKGGFLFGLPIMFFDLALCWGPAIGVEGGAHLRRRNIPSRHSGSTTTHLPSWSWVGWQGLVDCCDDEIGFSKYLAHGDPQTHPITTWYASHAPYGHKCHPIIPSWFHTRLVHCDPDQLPPGWKCEVATRDLTGSAPRRILPDGCGRYVFQHESIPDEWFWYHFPISQSDTHSHTSTPSQMPYLLGRTTRAWLDVYRRVERDSPDDTDYGFFGTRLYLEDQTGKEAGHILLHSKDNLSRFPTQYGVGTRIELVAICRRVLHEKTPPRHMFKEYYAVLWIEWENGVAYRQASGIVERSAWENHPELEEIDLVLG</sequence>
<organism evidence="3 4">
    <name type="scientific">Apiospora rasikravindrae</name>
    <dbReference type="NCBI Taxonomy" id="990691"/>
    <lineage>
        <taxon>Eukaryota</taxon>
        <taxon>Fungi</taxon>
        <taxon>Dikarya</taxon>
        <taxon>Ascomycota</taxon>
        <taxon>Pezizomycotina</taxon>
        <taxon>Sordariomycetes</taxon>
        <taxon>Xylariomycetidae</taxon>
        <taxon>Amphisphaeriales</taxon>
        <taxon>Apiosporaceae</taxon>
        <taxon>Apiospora</taxon>
    </lineage>
</organism>
<dbReference type="EMBL" id="JAQQWK010000013">
    <property type="protein sequence ID" value="KAK8017710.1"/>
    <property type="molecule type" value="Genomic_DNA"/>
</dbReference>
<dbReference type="PANTHER" id="PTHR33112:SF12">
    <property type="entry name" value="HETEROKARYON INCOMPATIBILITY DOMAIN-CONTAINING PROTEIN"/>
    <property type="match status" value="1"/>
</dbReference>
<feature type="domain" description="Heterokaryon incompatibility" evidence="2">
    <location>
        <begin position="210"/>
        <end position="360"/>
    </location>
</feature>
<feature type="compositionally biased region" description="Basic and acidic residues" evidence="1">
    <location>
        <begin position="13"/>
        <end position="54"/>
    </location>
</feature>
<feature type="compositionally biased region" description="Polar residues" evidence="1">
    <location>
        <begin position="1"/>
        <end position="10"/>
    </location>
</feature>
<proteinExistence type="predicted"/>
<comment type="caution">
    <text evidence="3">The sequence shown here is derived from an EMBL/GenBank/DDBJ whole genome shotgun (WGS) entry which is preliminary data.</text>
</comment>
<feature type="region of interest" description="Disordered" evidence="1">
    <location>
        <begin position="1"/>
        <end position="54"/>
    </location>
</feature>